<reference evidence="2" key="2">
    <citation type="submission" date="2021-08" db="EMBL/GenBank/DDBJ databases">
        <authorList>
            <person name="Gostincar C."/>
            <person name="Sun X."/>
            <person name="Song Z."/>
            <person name="Gunde-Cimerman N."/>
        </authorList>
    </citation>
    <scope>NUCLEOTIDE SEQUENCE</scope>
    <source>
        <strain evidence="2">EXF-9298</strain>
    </source>
</reference>
<dbReference type="EMBL" id="JAHFXS010002283">
    <property type="protein sequence ID" value="KAG9973057.1"/>
    <property type="molecule type" value="Genomic_DNA"/>
</dbReference>
<gene>
    <name evidence="2" type="ORF">KCU98_g12882</name>
</gene>
<keyword evidence="3" id="KW-1185">Reference proteome</keyword>
<proteinExistence type="predicted"/>
<dbReference type="AlphaFoldDB" id="A0A9P8FFN5"/>
<protein>
    <submittedName>
        <fullName evidence="2">Uncharacterized protein</fullName>
    </submittedName>
</protein>
<evidence type="ECO:0000313" key="2">
    <source>
        <dbReference type="EMBL" id="KAG9973057.1"/>
    </source>
</evidence>
<dbReference type="Proteomes" id="UP000729357">
    <property type="component" value="Unassembled WGS sequence"/>
</dbReference>
<name>A0A9P8FFN5_AURME</name>
<feature type="non-terminal residue" evidence="2">
    <location>
        <position position="102"/>
    </location>
</feature>
<organism evidence="2 3">
    <name type="scientific">Aureobasidium melanogenum</name>
    <name type="common">Aureobasidium pullulans var. melanogenum</name>
    <dbReference type="NCBI Taxonomy" id="46634"/>
    <lineage>
        <taxon>Eukaryota</taxon>
        <taxon>Fungi</taxon>
        <taxon>Dikarya</taxon>
        <taxon>Ascomycota</taxon>
        <taxon>Pezizomycotina</taxon>
        <taxon>Dothideomycetes</taxon>
        <taxon>Dothideomycetidae</taxon>
        <taxon>Dothideales</taxon>
        <taxon>Saccotheciaceae</taxon>
        <taxon>Aureobasidium</taxon>
    </lineage>
</organism>
<reference evidence="2" key="1">
    <citation type="journal article" date="2021" name="J Fungi (Basel)">
        <title>Virulence traits and population genomics of the black yeast Aureobasidium melanogenum.</title>
        <authorList>
            <person name="Cernosa A."/>
            <person name="Sun X."/>
            <person name="Gostincar C."/>
            <person name="Fang C."/>
            <person name="Gunde-Cimerman N."/>
            <person name="Song Z."/>
        </authorList>
    </citation>
    <scope>NUCLEOTIDE SEQUENCE</scope>
    <source>
        <strain evidence="2">EXF-9298</strain>
    </source>
</reference>
<accession>A0A9P8FFN5</accession>
<evidence type="ECO:0000256" key="1">
    <source>
        <dbReference type="SAM" id="MobiDB-lite"/>
    </source>
</evidence>
<evidence type="ECO:0000313" key="3">
    <source>
        <dbReference type="Proteomes" id="UP000729357"/>
    </source>
</evidence>
<feature type="region of interest" description="Disordered" evidence="1">
    <location>
        <begin position="1"/>
        <end position="21"/>
    </location>
</feature>
<comment type="caution">
    <text evidence="2">The sequence shown here is derived from an EMBL/GenBank/DDBJ whole genome shotgun (WGS) entry which is preliminary data.</text>
</comment>
<sequence>MANRPPNPRLGSINPVFDPKNTEIPVTPAVDVTGRTSFFQTHKVSSPEVATPEGQNDGVGEDVLRRLSLKGHQQSTDQADVDPKAAHPSLNLSGQVISAFFT</sequence>